<dbReference type="PANTHER" id="PTHR11228:SF34">
    <property type="entry name" value="TUNGSTEN-CONTAINING ALDEHYDE FERREDOXIN OXIDOREDUCTASE COFACTOR MODIFYING PROTEIN"/>
    <property type="match status" value="1"/>
</dbReference>
<evidence type="ECO:0000256" key="2">
    <source>
        <dbReference type="ARBA" id="ARBA00022723"/>
    </source>
</evidence>
<evidence type="ECO:0000256" key="1">
    <source>
        <dbReference type="ARBA" id="ARBA00022691"/>
    </source>
</evidence>
<dbReference type="SFLD" id="SFLDS00029">
    <property type="entry name" value="Radical_SAM"/>
    <property type="match status" value="1"/>
</dbReference>
<protein>
    <recommendedName>
        <fullName evidence="5">Radical SAM core domain-containing protein</fullName>
    </recommendedName>
</protein>
<accession>A0A2M7APZ9</accession>
<evidence type="ECO:0000313" key="6">
    <source>
        <dbReference type="EMBL" id="PIU71724.1"/>
    </source>
</evidence>
<dbReference type="SMART" id="SM00729">
    <property type="entry name" value="Elp3"/>
    <property type="match status" value="1"/>
</dbReference>
<dbReference type="InterPro" id="IPR058240">
    <property type="entry name" value="rSAM_sf"/>
</dbReference>
<organism evidence="6 7">
    <name type="scientific">Candidatus Woesebacteria bacterium CG06_land_8_20_14_3_00_39_27</name>
    <dbReference type="NCBI Taxonomy" id="1975057"/>
    <lineage>
        <taxon>Bacteria</taxon>
        <taxon>Candidatus Woeseibacteriota</taxon>
    </lineage>
</organism>
<dbReference type="GO" id="GO:0003824">
    <property type="term" value="F:catalytic activity"/>
    <property type="evidence" value="ECO:0007669"/>
    <property type="project" value="InterPro"/>
</dbReference>
<evidence type="ECO:0000256" key="4">
    <source>
        <dbReference type="ARBA" id="ARBA00023014"/>
    </source>
</evidence>
<name>A0A2M7APZ9_9BACT</name>
<dbReference type="CDD" id="cd21109">
    <property type="entry name" value="SPASM"/>
    <property type="match status" value="1"/>
</dbReference>
<feature type="domain" description="Radical SAM core" evidence="5">
    <location>
        <begin position="91"/>
        <end position="329"/>
    </location>
</feature>
<keyword evidence="2" id="KW-0479">Metal-binding</keyword>
<comment type="caution">
    <text evidence="6">The sequence shown here is derived from an EMBL/GenBank/DDBJ whole genome shotgun (WGS) entry which is preliminary data.</text>
</comment>
<dbReference type="InterPro" id="IPR050377">
    <property type="entry name" value="Radical_SAM_PqqE_MftC-like"/>
</dbReference>
<dbReference type="Gene3D" id="3.20.20.70">
    <property type="entry name" value="Aldolase class I"/>
    <property type="match status" value="1"/>
</dbReference>
<sequence>MISEREQAIKEFVSSGDYCLKSGVFLVGGASRSAIYDINTGNVYSLNKSADKILTEQTEDVEFWKKLADMGLAGPSEEKGDSILPELLRKPSLQFVWFEVVSNDCNESCIHCYAECMPPTYRKAMGFTVEEDGVSNPKQEKDKKISFEKWKQLIDETYSLGCRRCQFIGGEPFLYRGENSKTVLDLAEHAQSIGYEFIEIFTNGTLLTGEKVQRIKELGLNVAVSLYSNDEKIHDSITKTPGSFKKTKEALMLLKEADVPVRVETVLMGPNEQTIEETQKFVEEMEFSHKQPDVLRPKGRGDDPSIMPTKETVVKYGLMLSPSFSITRDILSRNISGHSCLLGKITITDNGDVLPCIFSRNLIVGNVQETTIKEIVFGQKLEAVWKSTKDNVLVCQDCEYKYACFDCRPLSEGVNQGKGEYLTAPYPRCTYNPYTGGWAKGVWGVDGKGKPYYDETLRLEIEEVMAIEKGGEKK</sequence>
<dbReference type="GO" id="GO:0046872">
    <property type="term" value="F:metal ion binding"/>
    <property type="evidence" value="ECO:0007669"/>
    <property type="project" value="UniProtKB-KW"/>
</dbReference>
<dbReference type="InterPro" id="IPR007197">
    <property type="entry name" value="rSAM"/>
</dbReference>
<dbReference type="Pfam" id="PF04055">
    <property type="entry name" value="Radical_SAM"/>
    <property type="match status" value="1"/>
</dbReference>
<dbReference type="Pfam" id="PF13186">
    <property type="entry name" value="SPASM"/>
    <property type="match status" value="1"/>
</dbReference>
<dbReference type="Proteomes" id="UP000230972">
    <property type="component" value="Unassembled WGS sequence"/>
</dbReference>
<reference evidence="7" key="1">
    <citation type="submission" date="2017-09" db="EMBL/GenBank/DDBJ databases">
        <title>Depth-based differentiation of microbial function through sediment-hosted aquifers and enrichment of novel symbionts in the deep terrestrial subsurface.</title>
        <authorList>
            <person name="Probst A.J."/>
            <person name="Ladd B."/>
            <person name="Jarett J.K."/>
            <person name="Geller-Mcgrath D.E."/>
            <person name="Sieber C.M.K."/>
            <person name="Emerson J.B."/>
            <person name="Anantharaman K."/>
            <person name="Thomas B.C."/>
            <person name="Malmstrom R."/>
            <person name="Stieglmeier M."/>
            <person name="Klingl A."/>
            <person name="Woyke T."/>
            <person name="Ryan C.M."/>
            <person name="Banfield J.F."/>
        </authorList>
    </citation>
    <scope>NUCLEOTIDE SEQUENCE [LARGE SCALE GENOMIC DNA]</scope>
</reference>
<keyword evidence="4" id="KW-0411">Iron-sulfur</keyword>
<dbReference type="PANTHER" id="PTHR11228">
    <property type="entry name" value="RADICAL SAM DOMAIN PROTEIN"/>
    <property type="match status" value="1"/>
</dbReference>
<keyword evidence="3" id="KW-0408">Iron</keyword>
<dbReference type="SFLD" id="SFLDG01067">
    <property type="entry name" value="SPASM/twitch_domain_containing"/>
    <property type="match status" value="1"/>
</dbReference>
<keyword evidence="1" id="KW-0949">S-adenosyl-L-methionine</keyword>
<dbReference type="InterPro" id="IPR023885">
    <property type="entry name" value="4Fe4S-binding_SPASM_dom"/>
</dbReference>
<evidence type="ECO:0000259" key="5">
    <source>
        <dbReference type="PROSITE" id="PS51918"/>
    </source>
</evidence>
<gene>
    <name evidence="6" type="ORF">COS80_01755</name>
</gene>
<dbReference type="EMBL" id="PEWC01000038">
    <property type="protein sequence ID" value="PIU71724.1"/>
    <property type="molecule type" value="Genomic_DNA"/>
</dbReference>
<dbReference type="GO" id="GO:0051536">
    <property type="term" value="F:iron-sulfur cluster binding"/>
    <property type="evidence" value="ECO:0007669"/>
    <property type="project" value="UniProtKB-KW"/>
</dbReference>
<dbReference type="CDD" id="cd01335">
    <property type="entry name" value="Radical_SAM"/>
    <property type="match status" value="1"/>
</dbReference>
<evidence type="ECO:0000313" key="7">
    <source>
        <dbReference type="Proteomes" id="UP000230972"/>
    </source>
</evidence>
<evidence type="ECO:0000256" key="3">
    <source>
        <dbReference type="ARBA" id="ARBA00023004"/>
    </source>
</evidence>
<dbReference type="InterPro" id="IPR006638">
    <property type="entry name" value="Elp3/MiaA/NifB-like_rSAM"/>
</dbReference>
<dbReference type="InterPro" id="IPR013785">
    <property type="entry name" value="Aldolase_TIM"/>
</dbReference>
<proteinExistence type="predicted"/>
<dbReference type="SUPFAM" id="SSF102114">
    <property type="entry name" value="Radical SAM enzymes"/>
    <property type="match status" value="1"/>
</dbReference>
<dbReference type="PROSITE" id="PS51918">
    <property type="entry name" value="RADICAL_SAM"/>
    <property type="match status" value="1"/>
</dbReference>
<dbReference type="SFLD" id="SFLDG01386">
    <property type="entry name" value="main_SPASM_domain-containing"/>
    <property type="match status" value="1"/>
</dbReference>
<dbReference type="AlphaFoldDB" id="A0A2M7APZ9"/>